<dbReference type="InterPro" id="IPR024344">
    <property type="entry name" value="MDMPI_metal-binding"/>
</dbReference>
<evidence type="ECO:0000313" key="3">
    <source>
        <dbReference type="Proteomes" id="UP001165367"/>
    </source>
</evidence>
<sequence>MVETMRTTVELFPKLDSFFIQVLKSLTEDDWKKRTLAKQWTVKDIALHLLDGNFRVISMYRDGFFGEAPPAINSYQDLINYLNELNGSWVKATRRMSTPLLIELLESSGKEYSKQMAALDPDADAVFSVSWAGEDVSKNWFHIAREYTEKFHHQMQIREAVSKTDALMTRELFYPFIQTMLMGLPHTYRNIDSTDGTCIEIEVSSSIGGLWFLSRKAGRWELTDTSPGLEAIAHVSFPPAVAWKLFTKGITAAEALKEVKITGNTEIGNVALNMISVMA</sequence>
<proteinExistence type="predicted"/>
<keyword evidence="3" id="KW-1185">Reference proteome</keyword>
<dbReference type="InterPro" id="IPR034660">
    <property type="entry name" value="DinB/YfiT-like"/>
</dbReference>
<reference evidence="2" key="1">
    <citation type="submission" date="2022-01" db="EMBL/GenBank/DDBJ databases">
        <authorList>
            <person name="Jo J.-H."/>
            <person name="Im W.-T."/>
        </authorList>
    </citation>
    <scope>NUCLEOTIDE SEQUENCE</scope>
    <source>
        <strain evidence="2">NA20</strain>
    </source>
</reference>
<dbReference type="Pfam" id="PF11716">
    <property type="entry name" value="MDMPI_N"/>
    <property type="match status" value="1"/>
</dbReference>
<dbReference type="EMBL" id="JAKLTR010000010">
    <property type="protein sequence ID" value="MCG2615730.1"/>
    <property type="molecule type" value="Genomic_DNA"/>
</dbReference>
<accession>A0ABS9KTV6</accession>
<gene>
    <name evidence="2" type="ORF">LZZ85_15630</name>
</gene>
<feature type="domain" description="Mycothiol-dependent maleylpyruvate isomerase metal-binding" evidence="1">
    <location>
        <begin position="19"/>
        <end position="154"/>
    </location>
</feature>
<protein>
    <submittedName>
        <fullName evidence="2">Maleylpyruvate isomerase N-terminal domain-containing protein</fullName>
    </submittedName>
</protein>
<organism evidence="2 3">
    <name type="scientific">Terrimonas ginsenosidimutans</name>
    <dbReference type="NCBI Taxonomy" id="2908004"/>
    <lineage>
        <taxon>Bacteria</taxon>
        <taxon>Pseudomonadati</taxon>
        <taxon>Bacteroidota</taxon>
        <taxon>Chitinophagia</taxon>
        <taxon>Chitinophagales</taxon>
        <taxon>Chitinophagaceae</taxon>
        <taxon>Terrimonas</taxon>
    </lineage>
</organism>
<dbReference type="GO" id="GO:0016853">
    <property type="term" value="F:isomerase activity"/>
    <property type="evidence" value="ECO:0007669"/>
    <property type="project" value="UniProtKB-KW"/>
</dbReference>
<evidence type="ECO:0000259" key="1">
    <source>
        <dbReference type="Pfam" id="PF11716"/>
    </source>
</evidence>
<dbReference type="SUPFAM" id="SSF109854">
    <property type="entry name" value="DinB/YfiT-like putative metalloenzymes"/>
    <property type="match status" value="1"/>
</dbReference>
<dbReference type="RefSeq" id="WP_237873817.1">
    <property type="nucleotide sequence ID" value="NZ_JAKLTR010000010.1"/>
</dbReference>
<keyword evidence="2" id="KW-0413">Isomerase</keyword>
<dbReference type="Gene3D" id="1.20.120.450">
    <property type="entry name" value="dinb family like domain"/>
    <property type="match status" value="1"/>
</dbReference>
<comment type="caution">
    <text evidence="2">The sequence shown here is derived from an EMBL/GenBank/DDBJ whole genome shotgun (WGS) entry which is preliminary data.</text>
</comment>
<dbReference type="Proteomes" id="UP001165367">
    <property type="component" value="Unassembled WGS sequence"/>
</dbReference>
<evidence type="ECO:0000313" key="2">
    <source>
        <dbReference type="EMBL" id="MCG2615730.1"/>
    </source>
</evidence>
<name>A0ABS9KTV6_9BACT</name>